<evidence type="ECO:0000256" key="3">
    <source>
        <dbReference type="ARBA" id="ARBA00022840"/>
    </source>
</evidence>
<dbReference type="GO" id="GO:0000226">
    <property type="term" value="P:microtubule cytoskeleton organization"/>
    <property type="evidence" value="ECO:0007669"/>
    <property type="project" value="TreeGrafter"/>
</dbReference>
<accession>X0UVZ6</accession>
<keyword evidence="2" id="KW-0547">Nucleotide-binding</keyword>
<dbReference type="GO" id="GO:0036064">
    <property type="term" value="C:ciliary basal body"/>
    <property type="evidence" value="ECO:0007669"/>
    <property type="project" value="TreeGrafter"/>
</dbReference>
<dbReference type="PANTHER" id="PTHR12241:SF145">
    <property type="entry name" value="TUBULIN POLYGLUTAMYLASE TTLL5"/>
    <property type="match status" value="1"/>
</dbReference>
<keyword evidence="1" id="KW-0436">Ligase</keyword>
<dbReference type="AlphaFoldDB" id="X0UVZ6"/>
<dbReference type="InterPro" id="IPR004344">
    <property type="entry name" value="TTL/TTLL_fam"/>
</dbReference>
<feature type="non-terminal residue" evidence="4">
    <location>
        <position position="1"/>
    </location>
</feature>
<dbReference type="GO" id="GO:0005524">
    <property type="term" value="F:ATP binding"/>
    <property type="evidence" value="ECO:0007669"/>
    <property type="project" value="UniProtKB-KW"/>
</dbReference>
<sequence>TFLSTHKPGDPLILKGKEQRKKGLRIVRTMDDLVDGMSTERYQVVQEYMKDVLTVDGRKLNLRMYVVMIYDPGTRSVEAYLHPRGKCIYTNRTYDASSDDFEHTITSYQLDPSVYDTRPHSTAELYKWLAGDGIDFEHVLLQMGDIVRDVAHAASGKLGRYWNVKNNTQVQLFGLDFIVDAKTMSPKLLEMNKGPCMRNKVPMDADLREKVRLDMYQLAGVLRDDNDDNEFIRVL</sequence>
<comment type="caution">
    <text evidence="4">The sequence shown here is derived from an EMBL/GenBank/DDBJ whole genome shotgun (WGS) entry which is preliminary data.</text>
</comment>
<dbReference type="Gene3D" id="3.30.470.20">
    <property type="entry name" value="ATP-grasp fold, B domain"/>
    <property type="match status" value="1"/>
</dbReference>
<evidence type="ECO:0000256" key="2">
    <source>
        <dbReference type="ARBA" id="ARBA00022741"/>
    </source>
</evidence>
<dbReference type="GO" id="GO:0015631">
    <property type="term" value="F:tubulin binding"/>
    <property type="evidence" value="ECO:0007669"/>
    <property type="project" value="TreeGrafter"/>
</dbReference>
<dbReference type="PANTHER" id="PTHR12241">
    <property type="entry name" value="TUBULIN POLYGLUTAMYLASE"/>
    <property type="match status" value="1"/>
</dbReference>
<gene>
    <name evidence="4" type="ORF">S01H1_40108</name>
</gene>
<proteinExistence type="predicted"/>
<organism evidence="4">
    <name type="scientific">marine sediment metagenome</name>
    <dbReference type="NCBI Taxonomy" id="412755"/>
    <lineage>
        <taxon>unclassified sequences</taxon>
        <taxon>metagenomes</taxon>
        <taxon>ecological metagenomes</taxon>
    </lineage>
</organism>
<dbReference type="Pfam" id="PF03133">
    <property type="entry name" value="TTL"/>
    <property type="match status" value="1"/>
</dbReference>
<protein>
    <recommendedName>
        <fullName evidence="5">Tubulin--tyrosine ligase-like protein 9</fullName>
    </recommendedName>
</protein>
<name>X0UVZ6_9ZZZZ</name>
<dbReference type="PROSITE" id="PS51221">
    <property type="entry name" value="TTL"/>
    <property type="match status" value="1"/>
</dbReference>
<dbReference type="GO" id="GO:0070740">
    <property type="term" value="F:tubulin-glutamic acid ligase activity"/>
    <property type="evidence" value="ECO:0007669"/>
    <property type="project" value="TreeGrafter"/>
</dbReference>
<reference evidence="4" key="1">
    <citation type="journal article" date="2014" name="Front. Microbiol.">
        <title>High frequency of phylogenetically diverse reductive dehalogenase-homologous genes in deep subseafloor sedimentary metagenomes.</title>
        <authorList>
            <person name="Kawai M."/>
            <person name="Futagami T."/>
            <person name="Toyoda A."/>
            <person name="Takaki Y."/>
            <person name="Nishi S."/>
            <person name="Hori S."/>
            <person name="Arai W."/>
            <person name="Tsubouchi T."/>
            <person name="Morono Y."/>
            <person name="Uchiyama I."/>
            <person name="Ito T."/>
            <person name="Fujiyama A."/>
            <person name="Inagaki F."/>
            <person name="Takami H."/>
        </authorList>
    </citation>
    <scope>NUCLEOTIDE SEQUENCE</scope>
    <source>
        <strain evidence="4">Expedition CK06-06</strain>
    </source>
</reference>
<evidence type="ECO:0000313" key="4">
    <source>
        <dbReference type="EMBL" id="GAG03377.1"/>
    </source>
</evidence>
<evidence type="ECO:0008006" key="5">
    <source>
        <dbReference type="Google" id="ProtNLM"/>
    </source>
</evidence>
<dbReference type="EMBL" id="BARS01025370">
    <property type="protein sequence ID" value="GAG03377.1"/>
    <property type="molecule type" value="Genomic_DNA"/>
</dbReference>
<keyword evidence="3" id="KW-0067">ATP-binding</keyword>
<evidence type="ECO:0000256" key="1">
    <source>
        <dbReference type="ARBA" id="ARBA00022598"/>
    </source>
</evidence>